<proteinExistence type="predicted"/>
<dbReference type="RefSeq" id="WP_119729218.1">
    <property type="nucleotide sequence ID" value="NZ_JACJII010000001.1"/>
</dbReference>
<organism evidence="1 2">
    <name type="scientific">Thermomonospora cellulosilytica</name>
    <dbReference type="NCBI Taxonomy" id="1411118"/>
    <lineage>
        <taxon>Bacteria</taxon>
        <taxon>Bacillati</taxon>
        <taxon>Actinomycetota</taxon>
        <taxon>Actinomycetes</taxon>
        <taxon>Streptosporangiales</taxon>
        <taxon>Thermomonosporaceae</taxon>
        <taxon>Thermomonospora</taxon>
    </lineage>
</organism>
<sequence length="79" mass="8518">MTVRPDVRLDERPMRPVRCLRCGVEVLVRKASWEQTSIQWSTSAMAGCADPPPDGYSTCPALLESIGVAAAKGEIEVGT</sequence>
<gene>
    <name evidence="1" type="ORF">HNR21_006078</name>
</gene>
<dbReference type="Proteomes" id="UP000539313">
    <property type="component" value="Unassembled WGS sequence"/>
</dbReference>
<accession>A0A7W3N429</accession>
<protein>
    <recommendedName>
        <fullName evidence="3">Ferredoxin</fullName>
    </recommendedName>
</protein>
<comment type="caution">
    <text evidence="1">The sequence shown here is derived from an EMBL/GenBank/DDBJ whole genome shotgun (WGS) entry which is preliminary data.</text>
</comment>
<keyword evidence="2" id="KW-1185">Reference proteome</keyword>
<evidence type="ECO:0000313" key="1">
    <source>
        <dbReference type="EMBL" id="MBA9007196.1"/>
    </source>
</evidence>
<name>A0A7W3N429_9ACTN</name>
<dbReference type="EMBL" id="JACJII010000001">
    <property type="protein sequence ID" value="MBA9007196.1"/>
    <property type="molecule type" value="Genomic_DNA"/>
</dbReference>
<reference evidence="1 2" key="1">
    <citation type="submission" date="2020-08" db="EMBL/GenBank/DDBJ databases">
        <title>Sequencing the genomes of 1000 actinobacteria strains.</title>
        <authorList>
            <person name="Klenk H.-P."/>
        </authorList>
    </citation>
    <scope>NUCLEOTIDE SEQUENCE [LARGE SCALE GENOMIC DNA]</scope>
    <source>
        <strain evidence="1 2">DSM 45823</strain>
    </source>
</reference>
<dbReference type="AlphaFoldDB" id="A0A7W3N429"/>
<evidence type="ECO:0008006" key="3">
    <source>
        <dbReference type="Google" id="ProtNLM"/>
    </source>
</evidence>
<evidence type="ECO:0000313" key="2">
    <source>
        <dbReference type="Proteomes" id="UP000539313"/>
    </source>
</evidence>